<evidence type="ECO:0000259" key="8">
    <source>
        <dbReference type="PROSITE" id="PS50878"/>
    </source>
</evidence>
<keyword evidence="10" id="KW-1185">Reference proteome</keyword>
<feature type="domain" description="Reverse transcriptase" evidence="8">
    <location>
        <begin position="388"/>
        <end position="496"/>
    </location>
</feature>
<keyword evidence="2" id="KW-0378">Hydrolase</keyword>
<feature type="domain" description="CCHC-type" evidence="7">
    <location>
        <begin position="267"/>
        <end position="283"/>
    </location>
</feature>
<dbReference type="Gene3D" id="3.30.70.270">
    <property type="match status" value="2"/>
</dbReference>
<keyword evidence="2" id="KW-0064">Aspartyl protease</keyword>
<dbReference type="Proteomes" id="UP001458880">
    <property type="component" value="Unassembled WGS sequence"/>
</dbReference>
<dbReference type="InterPro" id="IPR001878">
    <property type="entry name" value="Znf_CCHC"/>
</dbReference>
<dbReference type="Gene3D" id="3.10.10.10">
    <property type="entry name" value="HIV Type 1 Reverse Transcriptase, subunit A, domain 1"/>
    <property type="match status" value="1"/>
</dbReference>
<comment type="caution">
    <text evidence="9">The sequence shown here is derived from an EMBL/GenBank/DDBJ whole genome shotgun (WGS) entry which is preliminary data.</text>
</comment>
<dbReference type="GO" id="GO:0006508">
    <property type="term" value="P:proteolysis"/>
    <property type="evidence" value="ECO:0007669"/>
    <property type="project" value="UniProtKB-KW"/>
</dbReference>
<keyword evidence="3" id="KW-0238">DNA-binding</keyword>
<dbReference type="InterPro" id="IPR000477">
    <property type="entry name" value="RT_dom"/>
</dbReference>
<proteinExistence type="predicted"/>
<feature type="domain" description="CCHC-type" evidence="7">
    <location>
        <begin position="289"/>
        <end position="304"/>
    </location>
</feature>
<dbReference type="GO" id="GO:0004190">
    <property type="term" value="F:aspartic-type endopeptidase activity"/>
    <property type="evidence" value="ECO:0007669"/>
    <property type="project" value="UniProtKB-KW"/>
</dbReference>
<evidence type="ECO:0000256" key="3">
    <source>
        <dbReference type="ARBA" id="ARBA00023125"/>
    </source>
</evidence>
<keyword evidence="4" id="KW-0511">Multifunctional enzyme</keyword>
<evidence type="ECO:0000256" key="5">
    <source>
        <dbReference type="PROSITE-ProRule" id="PRU00047"/>
    </source>
</evidence>
<evidence type="ECO:0000256" key="2">
    <source>
        <dbReference type="ARBA" id="ARBA00022750"/>
    </source>
</evidence>
<keyword evidence="1" id="KW-0645">Protease</keyword>
<evidence type="ECO:0000313" key="9">
    <source>
        <dbReference type="EMBL" id="KAK9711082.1"/>
    </source>
</evidence>
<dbReference type="InterPro" id="IPR043128">
    <property type="entry name" value="Rev_trsase/Diguanyl_cyclase"/>
</dbReference>
<dbReference type="SUPFAM" id="SSF57756">
    <property type="entry name" value="Retrovirus zinc finger-like domains"/>
    <property type="match status" value="1"/>
</dbReference>
<dbReference type="EMBL" id="JASPKY010000285">
    <property type="protein sequence ID" value="KAK9711082.1"/>
    <property type="molecule type" value="Genomic_DNA"/>
</dbReference>
<name>A0AAW1K1B5_POPJA</name>
<dbReference type="SMART" id="SM00343">
    <property type="entry name" value="ZnF_C2HC"/>
    <property type="match status" value="2"/>
</dbReference>
<organism evidence="9 10">
    <name type="scientific">Popillia japonica</name>
    <name type="common">Japanese beetle</name>
    <dbReference type="NCBI Taxonomy" id="7064"/>
    <lineage>
        <taxon>Eukaryota</taxon>
        <taxon>Metazoa</taxon>
        <taxon>Ecdysozoa</taxon>
        <taxon>Arthropoda</taxon>
        <taxon>Hexapoda</taxon>
        <taxon>Insecta</taxon>
        <taxon>Pterygota</taxon>
        <taxon>Neoptera</taxon>
        <taxon>Endopterygota</taxon>
        <taxon>Coleoptera</taxon>
        <taxon>Polyphaga</taxon>
        <taxon>Scarabaeiformia</taxon>
        <taxon>Scarabaeidae</taxon>
        <taxon>Rutelinae</taxon>
        <taxon>Popillia</taxon>
    </lineage>
</organism>
<evidence type="ECO:0000313" key="10">
    <source>
        <dbReference type="Proteomes" id="UP001458880"/>
    </source>
</evidence>
<keyword evidence="5" id="KW-0863">Zinc-finger</keyword>
<dbReference type="CDD" id="cd01647">
    <property type="entry name" value="RT_LTR"/>
    <property type="match status" value="1"/>
</dbReference>
<dbReference type="InterPro" id="IPR041577">
    <property type="entry name" value="RT_RNaseH_2"/>
</dbReference>
<feature type="compositionally biased region" description="Basic and acidic residues" evidence="6">
    <location>
        <begin position="234"/>
        <end position="253"/>
    </location>
</feature>
<keyword evidence="9" id="KW-0808">Transferase</keyword>
<dbReference type="FunFam" id="3.30.70.270:FF:000026">
    <property type="entry name" value="Transposon Ty3-G Gag-Pol polyprotein"/>
    <property type="match status" value="1"/>
</dbReference>
<gene>
    <name evidence="9" type="ORF">QE152_g25687</name>
</gene>
<dbReference type="PANTHER" id="PTHR37984">
    <property type="entry name" value="PROTEIN CBG26694"/>
    <property type="match status" value="1"/>
</dbReference>
<dbReference type="GO" id="GO:0003964">
    <property type="term" value="F:RNA-directed DNA polymerase activity"/>
    <property type="evidence" value="ECO:0007669"/>
    <property type="project" value="UniProtKB-KW"/>
</dbReference>
<dbReference type="SUPFAM" id="SSF56672">
    <property type="entry name" value="DNA/RNA polymerases"/>
    <property type="match status" value="1"/>
</dbReference>
<dbReference type="Gene3D" id="4.10.60.10">
    <property type="entry name" value="Zinc finger, CCHC-type"/>
    <property type="match status" value="2"/>
</dbReference>
<keyword evidence="5" id="KW-0862">Zinc</keyword>
<dbReference type="GO" id="GO:0003677">
    <property type="term" value="F:DNA binding"/>
    <property type="evidence" value="ECO:0007669"/>
    <property type="project" value="UniProtKB-KW"/>
</dbReference>
<evidence type="ECO:0000259" key="7">
    <source>
        <dbReference type="PROSITE" id="PS50158"/>
    </source>
</evidence>
<dbReference type="InterPro" id="IPR043502">
    <property type="entry name" value="DNA/RNA_pol_sf"/>
</dbReference>
<feature type="region of interest" description="Disordered" evidence="6">
    <location>
        <begin position="229"/>
        <end position="261"/>
    </location>
</feature>
<keyword evidence="5" id="KW-0479">Metal-binding</keyword>
<dbReference type="AlphaFoldDB" id="A0AAW1K1B5"/>
<keyword evidence="9" id="KW-0548">Nucleotidyltransferase</keyword>
<accession>A0AAW1K1B5</accession>
<dbReference type="GO" id="GO:0008270">
    <property type="term" value="F:zinc ion binding"/>
    <property type="evidence" value="ECO:0007669"/>
    <property type="project" value="UniProtKB-KW"/>
</dbReference>
<evidence type="ECO:0000256" key="4">
    <source>
        <dbReference type="ARBA" id="ARBA00023268"/>
    </source>
</evidence>
<evidence type="ECO:0000256" key="6">
    <source>
        <dbReference type="SAM" id="MobiDB-lite"/>
    </source>
</evidence>
<feature type="compositionally biased region" description="Basic and acidic residues" evidence="6">
    <location>
        <begin position="7"/>
        <end position="18"/>
    </location>
</feature>
<dbReference type="InterPro" id="IPR050951">
    <property type="entry name" value="Retrovirus_Pol_polyprotein"/>
</dbReference>
<protein>
    <submittedName>
        <fullName evidence="9">RNase H-like domain found in reverse transcriptase</fullName>
    </submittedName>
</protein>
<dbReference type="PANTHER" id="PTHR37984:SF5">
    <property type="entry name" value="PROTEIN NYNRIN-LIKE"/>
    <property type="match status" value="1"/>
</dbReference>
<dbReference type="InterPro" id="IPR036875">
    <property type="entry name" value="Znf_CCHC_sf"/>
</dbReference>
<dbReference type="Pfam" id="PF00078">
    <property type="entry name" value="RVT_1"/>
    <property type="match status" value="1"/>
</dbReference>
<dbReference type="PROSITE" id="PS50878">
    <property type="entry name" value="RT_POL"/>
    <property type="match status" value="1"/>
</dbReference>
<keyword evidence="9" id="KW-0695">RNA-directed DNA polymerase</keyword>
<dbReference type="PROSITE" id="PS50158">
    <property type="entry name" value="ZF_CCHC"/>
    <property type="match status" value="2"/>
</dbReference>
<reference evidence="9 10" key="1">
    <citation type="journal article" date="2024" name="BMC Genomics">
        <title>De novo assembly and annotation of Popillia japonica's genome with initial clues to its potential as an invasive pest.</title>
        <authorList>
            <person name="Cucini C."/>
            <person name="Boschi S."/>
            <person name="Funari R."/>
            <person name="Cardaioli E."/>
            <person name="Iannotti N."/>
            <person name="Marturano G."/>
            <person name="Paoli F."/>
            <person name="Bruttini M."/>
            <person name="Carapelli A."/>
            <person name="Frati F."/>
            <person name="Nardi F."/>
        </authorList>
    </citation>
    <scope>NUCLEOTIDE SEQUENCE [LARGE SCALE GENOMIC DNA]</scope>
    <source>
        <strain evidence="9">DMR45628</strain>
    </source>
</reference>
<dbReference type="Pfam" id="PF00098">
    <property type="entry name" value="zf-CCHC"/>
    <property type="match status" value="2"/>
</dbReference>
<evidence type="ECO:0000256" key="1">
    <source>
        <dbReference type="ARBA" id="ARBA00022670"/>
    </source>
</evidence>
<sequence>MSDPVDEFEKFQQRKEAEEAATASDSVGSNMAADDISKMFGMLMLDNQRRDRMMETMLERLVASGTSNSTNIAIMPELLAKIPSFNGNLSGAKGWLKQLEKTARTRLVDGAKQWYLTNVKYINTWDDFSARFKQMFVIKENQWTRWQRMKERSQRKNENLDSYFHEKVKLCSDVHMEINEIREEVLIGLRSKSLCDAIFPLNISSIEDLLHKIREYQTLETKRNDRMYGAARGDTTRRTDTFKTKNETQKETNNESPATASETFTPRCYNCGQRGHLSRSCTEAKRTTCFNCKQEGHRKTECPKMKPVPVTDSATLLVERCSPVVPAYCYDIHLDLDGDEVRLQAVIDLESGISLIKEQFAPKRLVEIYDGNVNFTGSFSHSVYRRPNRLPLDEDSTKFTSFVTPQGQFEYLKLPFGFCNSPSIFARFITELFKELIEQGKILIYLDDIMIATNTFEENIQILKEVFQILVDNLVDLKLEKCSFLQSELSYLGYVINEIGIKPSPVNIAAVTQFPVPQNVKHVQSFIGLASYFRRFVKDFANTAKPLYDLLRKNAKFEFGETQLRAMEALKEQLVSSPVLAIYSPTADTELHCDASNHGYGASLLQRQADGHLHPVSYFSKRTTDSESKYHSYELECLISILEALNLK</sequence>
<feature type="region of interest" description="Disordered" evidence="6">
    <location>
        <begin position="1"/>
        <end position="28"/>
    </location>
</feature>
<dbReference type="Pfam" id="PF17919">
    <property type="entry name" value="RT_RNaseH_2"/>
    <property type="match status" value="1"/>
</dbReference>